<dbReference type="EMBL" id="CP002869">
    <property type="protein sequence ID" value="AEI40715.1"/>
    <property type="molecule type" value="Genomic_DNA"/>
</dbReference>
<evidence type="ECO:0000313" key="2">
    <source>
        <dbReference type="Proteomes" id="UP000006620"/>
    </source>
</evidence>
<organism evidence="1 2">
    <name type="scientific">Paenibacillus mucilaginosus (strain KNP414)</name>
    <dbReference type="NCBI Taxonomy" id="1036673"/>
    <lineage>
        <taxon>Bacteria</taxon>
        <taxon>Bacillati</taxon>
        <taxon>Bacillota</taxon>
        <taxon>Bacilli</taxon>
        <taxon>Bacillales</taxon>
        <taxon>Paenibacillaceae</taxon>
        <taxon>Paenibacillus</taxon>
    </lineage>
</organism>
<dbReference type="PATRIC" id="fig|1036673.3.peg.1934"/>
<gene>
    <name evidence="1" type="ordered locus">KNP414_02154</name>
</gene>
<dbReference type="Proteomes" id="UP000006620">
    <property type="component" value="Chromosome"/>
</dbReference>
<sequence length="80" mass="8747">MTVPAEGRYYMFATFRRSDNGLLGTAVLVSEALTGPLRPHSEGPLVLTVHTPNRTPDERPVFLRIVESGGRLTVPDNLSV</sequence>
<dbReference type="AlphaFoldDB" id="F8F4Y5"/>
<proteinExistence type="predicted"/>
<evidence type="ECO:0000313" key="1">
    <source>
        <dbReference type="EMBL" id="AEI40715.1"/>
    </source>
</evidence>
<protein>
    <submittedName>
        <fullName evidence="1">Uncharacterized protein</fullName>
    </submittedName>
</protein>
<reference evidence="2" key="1">
    <citation type="submission" date="2011-06" db="EMBL/GenBank/DDBJ databases">
        <title>Complete genome sequence of Paenibacillus mucilaginosus KNP414.</title>
        <authorList>
            <person name="Wang J."/>
            <person name="Hu S."/>
            <person name="Hu X."/>
            <person name="Zhang B."/>
            <person name="Dong D."/>
            <person name="Zhang S."/>
            <person name="Zhao K."/>
            <person name="Wu D."/>
        </authorList>
    </citation>
    <scope>NUCLEOTIDE SEQUENCE [LARGE SCALE GENOMIC DNA]</scope>
    <source>
        <strain evidence="2">KNP414</strain>
    </source>
</reference>
<dbReference type="HOGENOM" id="CLU_2754073_0_0_9"/>
<dbReference type="RefSeq" id="WP_013915876.1">
    <property type="nucleotide sequence ID" value="NC_015690.1"/>
</dbReference>
<accession>F8F4Y5</accession>
<reference evidence="1 2" key="2">
    <citation type="journal article" date="2013" name="Genome Announc.">
        <title>Genome Sequence of Growth-Improving Paenibacillus mucilaginosus Strain KNP414.</title>
        <authorList>
            <person name="Lu J.J."/>
            <person name="Wang J.F."/>
            <person name="Hu X.F."/>
        </authorList>
    </citation>
    <scope>NUCLEOTIDE SEQUENCE [LARGE SCALE GENOMIC DNA]</scope>
    <source>
        <strain evidence="1 2">KNP414</strain>
    </source>
</reference>
<name>F8F4Y5_PAEMK</name>
<dbReference type="KEGG" id="pms:KNP414_02154"/>